<dbReference type="PANTHER" id="PTHR39184">
    <property type="match status" value="1"/>
</dbReference>
<gene>
    <name evidence="2" type="primary">xtmB1</name>
    <name evidence="2" type="ORF">WESB_2527</name>
</gene>
<proteinExistence type="predicted"/>
<dbReference type="RefSeq" id="WP_014934040.1">
    <property type="nucleotide sequence ID" value="NC_018604.1"/>
</dbReference>
<dbReference type="Gene3D" id="3.40.50.300">
    <property type="entry name" value="P-loop containing nucleotide triphosphate hydrolases"/>
    <property type="match status" value="1"/>
</dbReference>
<feature type="domain" description="Phage terminase large subunit N-terminal" evidence="1">
    <location>
        <begin position="18"/>
        <end position="231"/>
    </location>
</feature>
<dbReference type="InterPro" id="IPR035412">
    <property type="entry name" value="Terminase_L_N"/>
</dbReference>
<dbReference type="HOGENOM" id="CLU_048707_0_0_12"/>
<dbReference type="OrthoDB" id="305311at2"/>
<sequence>MDLKLQLIKPFAYWMQIKKRIKIAFGGRGGGKSECIVRMLIVLSFSLSDCTFLFARETQKSIEYSSYQSLVDIIRTNDISQFFNITKTEVINKATNVKFIFVGLRECNITSVKSIYNIKICFIEEWQAINQGSWEILEPSIRADDAEIWWAFNPRKASDPVYQIVNRYQLEEKIFITDGKEYKYYQYEDDDYLITKVNFDSNYFFPPVLEKTRQMCLKYQPQLYANIWLGELQRQQGKIFAESYLRFFNAEDYKNNLDIHYTKKAIIDPAFGRENCFTSCIIYSQIGKDFYIHDSGLMRADGVRTADELLIDFLNRNKIREVMIEANFSQKELAKKLSRHFHVRPFYVKQNKIERIINASIPIREHVLFDDKSLSAPEINSMDEWLKNKDGRNFIAMMQLLDFSDIPSENNIQGDDFSYIDFPDCLASLVMYAPKPKALINNKETASFNNTENTDINRQEIKDRIKTITNNKKGVSGFGFDR</sequence>
<evidence type="ECO:0000313" key="2">
    <source>
        <dbReference type="EMBL" id="CCG57989.1"/>
    </source>
</evidence>
<dbReference type="Proteomes" id="UP000003759">
    <property type="component" value="Chromosome"/>
</dbReference>
<dbReference type="InterPro" id="IPR052380">
    <property type="entry name" value="Viral_DNA_packaging_terminase"/>
</dbReference>
<dbReference type="InterPro" id="IPR027417">
    <property type="entry name" value="P-loop_NTPase"/>
</dbReference>
<dbReference type="AlphaFoldDB" id="K0JLP8"/>
<protein>
    <submittedName>
        <fullName evidence="2">Phage terminase large subunit</fullName>
    </submittedName>
</protein>
<reference evidence="2 3" key="1">
    <citation type="journal article" date="2012" name="BMC Genomics">
        <title>Comparative genomics of Brachyspira pilosicoli strains: genome rearrangements, reductions and correlation of genetic compliment with phenotypic diversity.</title>
        <authorList>
            <person name="Mappley L.J."/>
            <person name="Black M.L."/>
            <person name="Abuoun M."/>
            <person name="Darby A.C."/>
            <person name="Woodward M.J."/>
            <person name="Parkhill J."/>
            <person name="Turner A.K."/>
            <person name="Bellgard M.I."/>
            <person name="La T."/>
            <person name="Phillips N.D."/>
            <person name="La Ragione R.M."/>
            <person name="Hampson D.J."/>
        </authorList>
    </citation>
    <scope>NUCLEOTIDE SEQUENCE [LARGE SCALE GENOMIC DNA]</scope>
    <source>
        <strain evidence="2">WesB</strain>
    </source>
</reference>
<dbReference type="PATRIC" id="fig|1161918.5.peg.2089"/>
<dbReference type="PANTHER" id="PTHR39184:SF1">
    <property type="entry name" value="PBSX PHAGE TERMINASE LARGE SUBUNIT"/>
    <property type="match status" value="1"/>
</dbReference>
<evidence type="ECO:0000259" key="1">
    <source>
        <dbReference type="Pfam" id="PF04466"/>
    </source>
</evidence>
<organism evidence="2 3">
    <name type="scientific">Brachyspira pilosicoli WesB</name>
    <dbReference type="NCBI Taxonomy" id="1161918"/>
    <lineage>
        <taxon>Bacteria</taxon>
        <taxon>Pseudomonadati</taxon>
        <taxon>Spirochaetota</taxon>
        <taxon>Spirochaetia</taxon>
        <taxon>Brachyspirales</taxon>
        <taxon>Brachyspiraceae</taxon>
        <taxon>Brachyspira</taxon>
    </lineage>
</organism>
<name>K0JLP8_BRAPL</name>
<accession>K0JLP8</accession>
<dbReference type="Pfam" id="PF04466">
    <property type="entry name" value="Terminase_3"/>
    <property type="match status" value="1"/>
</dbReference>
<dbReference type="EMBL" id="HE793032">
    <property type="protein sequence ID" value="CCG57989.1"/>
    <property type="molecule type" value="Genomic_DNA"/>
</dbReference>
<evidence type="ECO:0000313" key="3">
    <source>
        <dbReference type="Proteomes" id="UP000003759"/>
    </source>
</evidence>
<dbReference type="KEGG" id="bpw:WESB_2527"/>